<dbReference type="InterPro" id="IPR002213">
    <property type="entry name" value="UDP_glucos_trans"/>
</dbReference>
<comment type="similarity">
    <text evidence="1 4">Belongs to the UDP-glycosyltransferase family.</text>
</comment>
<evidence type="ECO:0000256" key="5">
    <source>
        <dbReference type="RuleBase" id="RU362057"/>
    </source>
</evidence>
<name>A0A371ES80_MUCPR</name>
<dbReference type="GO" id="GO:0008194">
    <property type="term" value="F:UDP-glycosyltransferase activity"/>
    <property type="evidence" value="ECO:0007669"/>
    <property type="project" value="InterPro"/>
</dbReference>
<evidence type="ECO:0000256" key="1">
    <source>
        <dbReference type="ARBA" id="ARBA00009995"/>
    </source>
</evidence>
<dbReference type="Pfam" id="PF00201">
    <property type="entry name" value="UDPGT"/>
    <property type="match status" value="1"/>
</dbReference>
<organism evidence="6 7">
    <name type="scientific">Mucuna pruriens</name>
    <name type="common">Velvet bean</name>
    <name type="synonym">Dolichos pruriens</name>
    <dbReference type="NCBI Taxonomy" id="157652"/>
    <lineage>
        <taxon>Eukaryota</taxon>
        <taxon>Viridiplantae</taxon>
        <taxon>Streptophyta</taxon>
        <taxon>Embryophyta</taxon>
        <taxon>Tracheophyta</taxon>
        <taxon>Spermatophyta</taxon>
        <taxon>Magnoliopsida</taxon>
        <taxon>eudicotyledons</taxon>
        <taxon>Gunneridae</taxon>
        <taxon>Pentapetalae</taxon>
        <taxon>rosids</taxon>
        <taxon>fabids</taxon>
        <taxon>Fabales</taxon>
        <taxon>Fabaceae</taxon>
        <taxon>Papilionoideae</taxon>
        <taxon>50 kb inversion clade</taxon>
        <taxon>NPAAA clade</taxon>
        <taxon>indigoferoid/millettioid clade</taxon>
        <taxon>Phaseoleae</taxon>
        <taxon>Mucuna</taxon>
    </lineage>
</organism>
<keyword evidence="2 4" id="KW-0328">Glycosyltransferase</keyword>
<evidence type="ECO:0000313" key="6">
    <source>
        <dbReference type="EMBL" id="RDX68908.1"/>
    </source>
</evidence>
<proteinExistence type="inferred from homology"/>
<dbReference type="InterPro" id="IPR035595">
    <property type="entry name" value="UDP_glycos_trans_CS"/>
</dbReference>
<evidence type="ECO:0000313" key="7">
    <source>
        <dbReference type="Proteomes" id="UP000257109"/>
    </source>
</evidence>
<dbReference type="EC" id="2.4.1.-" evidence="5"/>
<dbReference type="OrthoDB" id="5835829at2759"/>
<evidence type="ECO:0000256" key="2">
    <source>
        <dbReference type="ARBA" id="ARBA00022676"/>
    </source>
</evidence>
<dbReference type="PANTHER" id="PTHR48045">
    <property type="entry name" value="UDP-GLYCOSYLTRANSFERASE 72B1"/>
    <property type="match status" value="1"/>
</dbReference>
<dbReference type="AlphaFoldDB" id="A0A371ES80"/>
<dbReference type="Gene3D" id="3.40.50.2000">
    <property type="entry name" value="Glycogen Phosphorylase B"/>
    <property type="match status" value="2"/>
</dbReference>
<evidence type="ECO:0000256" key="3">
    <source>
        <dbReference type="ARBA" id="ARBA00022679"/>
    </source>
</evidence>
<dbReference type="FunFam" id="3.40.50.2000:FF:000051">
    <property type="entry name" value="Glycosyltransferase"/>
    <property type="match status" value="1"/>
</dbReference>
<dbReference type="Proteomes" id="UP000257109">
    <property type="component" value="Unassembled WGS sequence"/>
</dbReference>
<dbReference type="STRING" id="157652.A0A371ES80"/>
<comment type="caution">
    <text evidence="6">The sequence shown here is derived from an EMBL/GenBank/DDBJ whole genome shotgun (WGS) entry which is preliminary data.</text>
</comment>
<accession>A0A371ES80</accession>
<feature type="non-terminal residue" evidence="6">
    <location>
        <position position="1"/>
    </location>
</feature>
<evidence type="ECO:0000256" key="4">
    <source>
        <dbReference type="RuleBase" id="RU003718"/>
    </source>
</evidence>
<dbReference type="PANTHER" id="PTHR48045:SF10">
    <property type="entry name" value="GLYCOSYLTRANSFERASE"/>
    <property type="match status" value="1"/>
</dbReference>
<dbReference type="EMBL" id="QJKJ01012337">
    <property type="protein sequence ID" value="RDX68908.1"/>
    <property type="molecule type" value="Genomic_DNA"/>
</dbReference>
<dbReference type="CDD" id="cd03784">
    <property type="entry name" value="GT1_Gtf-like"/>
    <property type="match status" value="1"/>
</dbReference>
<dbReference type="FunFam" id="3.40.50.2000:FF:000054">
    <property type="entry name" value="Glycosyltransferase"/>
    <property type="match status" value="1"/>
</dbReference>
<sequence>MEKPSHIVIVPSPGFSHLLSIIEFSKRLIHHSNGLQITCLIPTLGSPSEPSKAILQTLPSTILPIFLPSINSTNLPQDTPIAVQAQLTVTLSLPFIRDTLKTLSSSSKLVAMVADLFASDAFICAKELNMLSFVYCPSSAMTLSVCLYLPKLDQTVTGEFKDQTEPFEIPGCVLIYGKDLPKPLQNRTTQMYGLFLQRCKQLHEADGVLVNSFKGIEEGPIRVLTEEGNGYPNVYPIGPVIQIGLGNVKDGSECLRWLDNQVPNSVLYVSFGSGGTLSQDQLNELALGLELSGKRFLWVMRAPSESANSGYINSQSDNPLRFLPDGFIDRTKEQGLVVPSWAPQAQVLGHDATGGFLTHCGWNSILESIMNGVPLIAWPLFAEQGMNAVTLTDGLKVALRPKANENDGLVGREEVAKVIRRLIEGEEGREIGRRMQKLKNAAAETLQEEGSSTNTLIQFSVWFVTKIYD</sequence>
<dbReference type="PROSITE" id="PS00375">
    <property type="entry name" value="UDPGT"/>
    <property type="match status" value="1"/>
</dbReference>
<gene>
    <name evidence="6" type="primary">AS</name>
    <name evidence="6" type="ORF">CR513_52045</name>
</gene>
<reference evidence="6" key="1">
    <citation type="submission" date="2018-05" db="EMBL/GenBank/DDBJ databases">
        <title>Draft genome of Mucuna pruriens seed.</title>
        <authorList>
            <person name="Nnadi N.E."/>
            <person name="Vos R."/>
            <person name="Hasami M.H."/>
            <person name="Devisetty U.K."/>
            <person name="Aguiy J.C."/>
        </authorList>
    </citation>
    <scope>NUCLEOTIDE SEQUENCE [LARGE SCALE GENOMIC DNA]</scope>
    <source>
        <strain evidence="6">JCA_2017</strain>
    </source>
</reference>
<keyword evidence="7" id="KW-1185">Reference proteome</keyword>
<keyword evidence="3 4" id="KW-0808">Transferase</keyword>
<protein>
    <recommendedName>
        <fullName evidence="5">Glycosyltransferase</fullName>
        <ecNumber evidence="5">2.4.1.-</ecNumber>
    </recommendedName>
</protein>
<dbReference type="SUPFAM" id="SSF53756">
    <property type="entry name" value="UDP-Glycosyltransferase/glycogen phosphorylase"/>
    <property type="match status" value="1"/>
</dbReference>